<name>A0A0A8Z9I7_ARUDO</name>
<dbReference type="EMBL" id="GBRH01262424">
    <property type="protein sequence ID" value="JAD35471.1"/>
    <property type="molecule type" value="Transcribed_RNA"/>
</dbReference>
<dbReference type="AlphaFoldDB" id="A0A0A8Z9I7"/>
<evidence type="ECO:0000313" key="1">
    <source>
        <dbReference type="EMBL" id="JAD35471.1"/>
    </source>
</evidence>
<protein>
    <submittedName>
        <fullName evidence="1">Uncharacterized protein</fullName>
    </submittedName>
</protein>
<organism evidence="1">
    <name type="scientific">Arundo donax</name>
    <name type="common">Giant reed</name>
    <name type="synonym">Donax arundinaceus</name>
    <dbReference type="NCBI Taxonomy" id="35708"/>
    <lineage>
        <taxon>Eukaryota</taxon>
        <taxon>Viridiplantae</taxon>
        <taxon>Streptophyta</taxon>
        <taxon>Embryophyta</taxon>
        <taxon>Tracheophyta</taxon>
        <taxon>Spermatophyta</taxon>
        <taxon>Magnoliopsida</taxon>
        <taxon>Liliopsida</taxon>
        <taxon>Poales</taxon>
        <taxon>Poaceae</taxon>
        <taxon>PACMAD clade</taxon>
        <taxon>Arundinoideae</taxon>
        <taxon>Arundineae</taxon>
        <taxon>Arundo</taxon>
    </lineage>
</organism>
<sequence>MDLYKAPAYVFPWATRFRLLLLHCSITSHEKQRPSYLQIQIEHHLVLV</sequence>
<reference evidence="1" key="1">
    <citation type="submission" date="2014-09" db="EMBL/GenBank/DDBJ databases">
        <authorList>
            <person name="Magalhaes I.L.F."/>
            <person name="Oliveira U."/>
            <person name="Santos F.R."/>
            <person name="Vidigal T.H.D.A."/>
            <person name="Brescovit A.D."/>
            <person name="Santos A.J."/>
        </authorList>
    </citation>
    <scope>NUCLEOTIDE SEQUENCE</scope>
    <source>
        <tissue evidence="1">Shoot tissue taken approximately 20 cm above the soil surface</tissue>
    </source>
</reference>
<proteinExistence type="predicted"/>
<accession>A0A0A8Z9I7</accession>
<reference evidence="1" key="2">
    <citation type="journal article" date="2015" name="Data Brief">
        <title>Shoot transcriptome of the giant reed, Arundo donax.</title>
        <authorList>
            <person name="Barrero R.A."/>
            <person name="Guerrero F.D."/>
            <person name="Moolhuijzen P."/>
            <person name="Goolsby J.A."/>
            <person name="Tidwell J."/>
            <person name="Bellgard S.E."/>
            <person name="Bellgard M.I."/>
        </authorList>
    </citation>
    <scope>NUCLEOTIDE SEQUENCE</scope>
    <source>
        <tissue evidence="1">Shoot tissue taken approximately 20 cm above the soil surface</tissue>
    </source>
</reference>